<dbReference type="AlphaFoldDB" id="A0A485KF21"/>
<evidence type="ECO:0000313" key="3">
    <source>
        <dbReference type="EMBL" id="KAF0709586.1"/>
    </source>
</evidence>
<dbReference type="PROSITE" id="PS51746">
    <property type="entry name" value="PPM_2"/>
    <property type="match status" value="1"/>
</dbReference>
<feature type="signal peptide" evidence="1">
    <location>
        <begin position="1"/>
        <end position="19"/>
    </location>
</feature>
<dbReference type="PANTHER" id="PTHR13832">
    <property type="entry name" value="PROTEIN PHOSPHATASE 2C"/>
    <property type="match status" value="1"/>
</dbReference>
<dbReference type="CDD" id="cd00143">
    <property type="entry name" value="PP2Cc"/>
    <property type="match status" value="1"/>
</dbReference>
<reference evidence="4 5" key="1">
    <citation type="submission" date="2019-03" db="EMBL/GenBank/DDBJ databases">
        <authorList>
            <person name="Gaulin E."/>
            <person name="Dumas B."/>
        </authorList>
    </citation>
    <scope>NUCLEOTIDE SEQUENCE [LARGE SCALE GENOMIC DNA]</scope>
    <source>
        <strain evidence="4">CBS 568.67</strain>
    </source>
</reference>
<dbReference type="Pfam" id="PF00481">
    <property type="entry name" value="PP2C"/>
    <property type="match status" value="1"/>
</dbReference>
<dbReference type="OrthoDB" id="420076at2759"/>
<dbReference type="EMBL" id="CAADRA010002228">
    <property type="protein sequence ID" value="VFT82834.1"/>
    <property type="molecule type" value="Genomic_DNA"/>
</dbReference>
<protein>
    <submittedName>
        <fullName evidence="4">Aste57867_5811 protein</fullName>
    </submittedName>
</protein>
<feature type="chain" id="PRO_5033436858" evidence="1">
    <location>
        <begin position="20"/>
        <end position="410"/>
    </location>
</feature>
<feature type="domain" description="PPM-type phosphatase" evidence="2">
    <location>
        <begin position="58"/>
        <end position="409"/>
    </location>
</feature>
<dbReference type="GO" id="GO:0004722">
    <property type="term" value="F:protein serine/threonine phosphatase activity"/>
    <property type="evidence" value="ECO:0007669"/>
    <property type="project" value="InterPro"/>
</dbReference>
<name>A0A485KF21_9STRA</name>
<evidence type="ECO:0000259" key="2">
    <source>
        <dbReference type="PROSITE" id="PS51746"/>
    </source>
</evidence>
<keyword evidence="1" id="KW-0732">Signal</keyword>
<evidence type="ECO:0000256" key="1">
    <source>
        <dbReference type="SAM" id="SignalP"/>
    </source>
</evidence>
<keyword evidence="5" id="KW-1185">Reference proteome</keyword>
<dbReference type="SUPFAM" id="SSF81606">
    <property type="entry name" value="PP2C-like"/>
    <property type="match status" value="1"/>
</dbReference>
<dbReference type="PANTHER" id="PTHR13832:SF792">
    <property type="entry name" value="GM14286P"/>
    <property type="match status" value="1"/>
</dbReference>
<dbReference type="EMBL" id="VJMH01002226">
    <property type="protein sequence ID" value="KAF0709586.1"/>
    <property type="molecule type" value="Genomic_DNA"/>
</dbReference>
<proteinExistence type="predicted"/>
<evidence type="ECO:0000313" key="5">
    <source>
        <dbReference type="Proteomes" id="UP000332933"/>
    </source>
</evidence>
<accession>A0A485KF21</accession>
<dbReference type="Gene3D" id="3.60.40.10">
    <property type="entry name" value="PPM-type phosphatase domain"/>
    <property type="match status" value="1"/>
</dbReference>
<evidence type="ECO:0000313" key="4">
    <source>
        <dbReference type="EMBL" id="VFT82834.1"/>
    </source>
</evidence>
<dbReference type="InterPro" id="IPR015655">
    <property type="entry name" value="PP2C"/>
</dbReference>
<dbReference type="SMART" id="SM00332">
    <property type="entry name" value="PP2Cc"/>
    <property type="match status" value="1"/>
</dbReference>
<reference evidence="3" key="2">
    <citation type="submission" date="2019-06" db="EMBL/GenBank/DDBJ databases">
        <title>Genomics analysis of Aphanomyces spp. identifies a new class of oomycete effector associated with host adaptation.</title>
        <authorList>
            <person name="Gaulin E."/>
        </authorList>
    </citation>
    <scope>NUCLEOTIDE SEQUENCE</scope>
    <source>
        <strain evidence="3">CBS 578.67</strain>
    </source>
</reference>
<gene>
    <name evidence="4" type="primary">Aste57867_5811</name>
    <name evidence="3" type="ORF">As57867_005797</name>
    <name evidence="4" type="ORF">ASTE57867_5811</name>
</gene>
<dbReference type="InterPro" id="IPR036457">
    <property type="entry name" value="PPM-type-like_dom_sf"/>
</dbReference>
<dbReference type="InterPro" id="IPR001932">
    <property type="entry name" value="PPM-type_phosphatase-like_dom"/>
</dbReference>
<sequence length="410" mass="44300">MKLGVIATCVVCAAATAWAAAPPSCDGDQCSVVAHDEILSFHRVESLTLPRPVARVHRYSSASYSANDPNEDRFVVHVDGDTVYASVLDGHGGWQVSEYVNQHLVNNTKARLRNRAQDISNTEAIGEGLEEAFLDTEDALRQKLLPAFELGFGQVNRVGACTMLAYLKEDTLVVANAGDVRAVLGTTDAKGQLMAKAMSTDHNAKHATEKARLAAEHPNESNIVVCQSPQACYVKGGLQPTRALGDFAFKYPEFNSFPASIASSHRGGGRFIPDPYTPPYILARPEVQSHVLTANDHFLVLGMSSTVSPLITSRSTTGSDGLWDDVTNDEAVAIVHHYASRGQHARAAQALVEQVIANTAAEYQYVCESPGQVIATMRGRVNTARIASLSPGRDRRRVHDDTTVVVLFFS</sequence>
<dbReference type="Proteomes" id="UP000332933">
    <property type="component" value="Unassembled WGS sequence"/>
</dbReference>
<organism evidence="4 5">
    <name type="scientific">Aphanomyces stellatus</name>
    <dbReference type="NCBI Taxonomy" id="120398"/>
    <lineage>
        <taxon>Eukaryota</taxon>
        <taxon>Sar</taxon>
        <taxon>Stramenopiles</taxon>
        <taxon>Oomycota</taxon>
        <taxon>Saprolegniomycetes</taxon>
        <taxon>Saprolegniales</taxon>
        <taxon>Verrucalvaceae</taxon>
        <taxon>Aphanomyces</taxon>
    </lineage>
</organism>